<dbReference type="SUPFAM" id="SSF55048">
    <property type="entry name" value="Probable ACP-binding domain of malonyl-CoA ACP transacylase"/>
    <property type="match status" value="1"/>
</dbReference>
<evidence type="ECO:0000256" key="3">
    <source>
        <dbReference type="ARBA" id="ARBA00022679"/>
    </source>
</evidence>
<dbReference type="EMBL" id="SNYI01000001">
    <property type="protein sequence ID" value="TDQ32249.1"/>
    <property type="molecule type" value="Genomic_DNA"/>
</dbReference>
<dbReference type="Pfam" id="PF00698">
    <property type="entry name" value="Acyl_transf_1"/>
    <property type="match status" value="1"/>
</dbReference>
<dbReference type="Proteomes" id="UP000295468">
    <property type="component" value="Unassembled WGS sequence"/>
</dbReference>
<organism evidence="9 10">
    <name type="scientific">Zeaxanthinibacter enoshimensis</name>
    <dbReference type="NCBI Taxonomy" id="392009"/>
    <lineage>
        <taxon>Bacteria</taxon>
        <taxon>Pseudomonadati</taxon>
        <taxon>Bacteroidota</taxon>
        <taxon>Flavobacteriia</taxon>
        <taxon>Flavobacteriales</taxon>
        <taxon>Flavobacteriaceae</taxon>
        <taxon>Zeaxanthinibacter</taxon>
    </lineage>
</organism>
<dbReference type="GO" id="GO:0006633">
    <property type="term" value="P:fatty acid biosynthetic process"/>
    <property type="evidence" value="ECO:0007669"/>
    <property type="project" value="TreeGrafter"/>
</dbReference>
<dbReference type="SUPFAM" id="SSF52151">
    <property type="entry name" value="FabD/lysophospholipase-like"/>
    <property type="match status" value="1"/>
</dbReference>
<dbReference type="Gene3D" id="3.30.70.250">
    <property type="entry name" value="Malonyl-CoA ACP transacylase, ACP-binding"/>
    <property type="match status" value="1"/>
</dbReference>
<evidence type="ECO:0000256" key="2">
    <source>
        <dbReference type="ARBA" id="ARBA00018953"/>
    </source>
</evidence>
<dbReference type="InterPro" id="IPR050858">
    <property type="entry name" value="Mal-CoA-ACP_Trans/PKS_FabD"/>
</dbReference>
<dbReference type="InterPro" id="IPR016036">
    <property type="entry name" value="Malonyl_transacylase_ACP-bd"/>
</dbReference>
<evidence type="ECO:0000259" key="8">
    <source>
        <dbReference type="SMART" id="SM00827"/>
    </source>
</evidence>
<dbReference type="GO" id="GO:0004314">
    <property type="term" value="F:[acyl-carrier-protein] S-malonyltransferase activity"/>
    <property type="evidence" value="ECO:0007669"/>
    <property type="project" value="UniProtKB-EC"/>
</dbReference>
<dbReference type="InterPro" id="IPR001227">
    <property type="entry name" value="Ac_transferase_dom_sf"/>
</dbReference>
<evidence type="ECO:0000256" key="6">
    <source>
        <dbReference type="PIRNR" id="PIRNR000446"/>
    </source>
</evidence>
<dbReference type="InterPro" id="IPR016035">
    <property type="entry name" value="Acyl_Trfase/lysoPLipase"/>
</dbReference>
<gene>
    <name evidence="9" type="ORF">CLV82_0072</name>
</gene>
<dbReference type="InterPro" id="IPR004410">
    <property type="entry name" value="Malonyl_CoA-ACP_transAc_FabD"/>
</dbReference>
<dbReference type="NCBIfam" id="TIGR00128">
    <property type="entry name" value="fabD"/>
    <property type="match status" value="1"/>
</dbReference>
<keyword evidence="4 6" id="KW-0012">Acyltransferase</keyword>
<proteinExistence type="inferred from homology"/>
<dbReference type="SMART" id="SM00827">
    <property type="entry name" value="PKS_AT"/>
    <property type="match status" value="1"/>
</dbReference>
<feature type="active site" evidence="7">
    <location>
        <position position="106"/>
    </location>
</feature>
<sequence>MAGKAQNIPYFSPTKTELMKAYIFPGQGAQFTGMGLDLYEKYPQAQELFERANEILGFSITDIMFEGTAEQLKETKVTQPAIFLHSVILSRVLGESFKPDMVAGHSLGEFSALVANGALSFDSGLSLVSKRALAMQKACEMQPSTMAAVLGLEDEAVEKICKEIGGIVVPANYNCPGQLVISGEVPAIEKACEKLKEAGARRALVLPVGGAFHSPLMEPAREELAAAIKETEVNKPSCPIYQNVTTTAVTDPAEIRKNLIAQLTAPVKWTQSVQQMIADGATHFTEVGPGNVLQGLVKKIDRSAETSAASVE</sequence>
<dbReference type="AlphaFoldDB" id="A0A4R6TQV1"/>
<evidence type="ECO:0000256" key="4">
    <source>
        <dbReference type="ARBA" id="ARBA00023315"/>
    </source>
</evidence>
<keyword evidence="3 6" id="KW-0808">Transferase</keyword>
<evidence type="ECO:0000256" key="1">
    <source>
        <dbReference type="ARBA" id="ARBA00013258"/>
    </source>
</evidence>
<comment type="catalytic activity">
    <reaction evidence="5 6">
        <text>holo-[ACP] + malonyl-CoA = malonyl-[ACP] + CoA</text>
        <dbReference type="Rhea" id="RHEA:41792"/>
        <dbReference type="Rhea" id="RHEA-COMP:9623"/>
        <dbReference type="Rhea" id="RHEA-COMP:9685"/>
        <dbReference type="ChEBI" id="CHEBI:57287"/>
        <dbReference type="ChEBI" id="CHEBI:57384"/>
        <dbReference type="ChEBI" id="CHEBI:64479"/>
        <dbReference type="ChEBI" id="CHEBI:78449"/>
        <dbReference type="EC" id="2.3.1.39"/>
    </reaction>
</comment>
<dbReference type="PANTHER" id="PTHR42681:SF1">
    <property type="entry name" value="MALONYL-COA-ACYL CARRIER PROTEIN TRANSACYLASE, MITOCHONDRIAL"/>
    <property type="match status" value="1"/>
</dbReference>
<comment type="similarity">
    <text evidence="6">Belongs to the fabD family.</text>
</comment>
<feature type="domain" description="Malonyl-CoA:ACP transacylase (MAT)" evidence="8">
    <location>
        <begin position="23"/>
        <end position="312"/>
    </location>
</feature>
<name>A0A4R6TQV1_9FLAO</name>
<dbReference type="FunFam" id="3.30.70.250:FF:000001">
    <property type="entry name" value="Malonyl CoA-acyl carrier protein transacylase"/>
    <property type="match status" value="1"/>
</dbReference>
<dbReference type="PIRSF" id="PIRSF000446">
    <property type="entry name" value="Mct"/>
    <property type="match status" value="1"/>
</dbReference>
<feature type="active site" evidence="7">
    <location>
        <position position="213"/>
    </location>
</feature>
<keyword evidence="10" id="KW-1185">Reference proteome</keyword>
<accession>A0A4R6TQV1</accession>
<dbReference type="Gene3D" id="3.40.366.10">
    <property type="entry name" value="Malonyl-Coenzyme A Acyl Carrier Protein, domain 2"/>
    <property type="match status" value="1"/>
</dbReference>
<dbReference type="InterPro" id="IPR014043">
    <property type="entry name" value="Acyl_transferase_dom"/>
</dbReference>
<protein>
    <recommendedName>
        <fullName evidence="2 6">Malonyl CoA-acyl carrier protein transacylase</fullName>
        <ecNumber evidence="1 6">2.3.1.39</ecNumber>
    </recommendedName>
</protein>
<dbReference type="PANTHER" id="PTHR42681">
    <property type="entry name" value="MALONYL-COA-ACYL CARRIER PROTEIN TRANSACYLASE, MITOCHONDRIAL"/>
    <property type="match status" value="1"/>
</dbReference>
<reference evidence="9 10" key="1">
    <citation type="submission" date="2019-03" db="EMBL/GenBank/DDBJ databases">
        <title>Genomic Encyclopedia of Archaeal and Bacterial Type Strains, Phase II (KMG-II): from individual species to whole genera.</title>
        <authorList>
            <person name="Goeker M."/>
        </authorList>
    </citation>
    <scope>NUCLEOTIDE SEQUENCE [LARGE SCALE GENOMIC DNA]</scope>
    <source>
        <strain evidence="9 10">DSM 18435</strain>
    </source>
</reference>
<dbReference type="EC" id="2.3.1.39" evidence="1 6"/>
<comment type="caution">
    <text evidence="9">The sequence shown here is derived from an EMBL/GenBank/DDBJ whole genome shotgun (WGS) entry which is preliminary data.</text>
</comment>
<dbReference type="InterPro" id="IPR024925">
    <property type="entry name" value="Malonyl_CoA-ACP_transAc"/>
</dbReference>
<evidence type="ECO:0000256" key="7">
    <source>
        <dbReference type="PIRSR" id="PIRSR000446-1"/>
    </source>
</evidence>
<evidence type="ECO:0000256" key="5">
    <source>
        <dbReference type="ARBA" id="ARBA00048462"/>
    </source>
</evidence>
<evidence type="ECO:0000313" key="10">
    <source>
        <dbReference type="Proteomes" id="UP000295468"/>
    </source>
</evidence>
<evidence type="ECO:0000313" key="9">
    <source>
        <dbReference type="EMBL" id="TDQ32249.1"/>
    </source>
</evidence>
<dbReference type="GO" id="GO:0005829">
    <property type="term" value="C:cytosol"/>
    <property type="evidence" value="ECO:0007669"/>
    <property type="project" value="TreeGrafter"/>
</dbReference>